<proteinExistence type="predicted"/>
<evidence type="ECO:0000313" key="2">
    <source>
        <dbReference type="Proteomes" id="UP000231926"/>
    </source>
</evidence>
<name>A0A2M9YB15_9LEPT</name>
<dbReference type="AlphaFoldDB" id="A0A2M9YB15"/>
<reference evidence="1 2" key="1">
    <citation type="submission" date="2017-07" db="EMBL/GenBank/DDBJ databases">
        <title>Leptospira spp. isolated from tropical soils.</title>
        <authorList>
            <person name="Thibeaux R."/>
            <person name="Iraola G."/>
            <person name="Ferres I."/>
            <person name="Bierque E."/>
            <person name="Girault D."/>
            <person name="Soupe-Gilbert M.-E."/>
            <person name="Picardeau M."/>
            <person name="Goarant C."/>
        </authorList>
    </citation>
    <scope>NUCLEOTIDE SEQUENCE [LARGE SCALE GENOMIC DNA]</scope>
    <source>
        <strain evidence="1 2">FH4-C-A2</strain>
    </source>
</reference>
<protein>
    <submittedName>
        <fullName evidence="1">Uncharacterized protein</fullName>
    </submittedName>
</protein>
<dbReference type="OrthoDB" id="337897at2"/>
<dbReference type="EMBL" id="NPDR01000005">
    <property type="protein sequence ID" value="PJZ48765.1"/>
    <property type="molecule type" value="Genomic_DNA"/>
</dbReference>
<sequence length="384" mass="44117">MKISLKDIDDIFLALIELDSDKQDYHLSMKEYVACSDKEQLMYTLIGKKSESWQSFKSDLVSYLSRLGFEWKPSQGQGGPMRLTKVYLPSAIGTLLAKKIFDTVSEGELTEALSTILPNMVKYLKNDPSILNLSGVRDGFKDFVSNNSTYKFKRGKGNYFYKTKNEFAYYGPDGKQDELGLGNLILEKLEKCLSIEIRHSQFERGGGKLQNYDFVGYKILSDINFDNLEIYTFELKASNTIDSITKAISQAINYKAFSNYAYIVIPMFDYELFHDKDRFETFKQLCHENEIGIITIEFNESSQIKEVYEVTSIAKRELHEKAIIFEILENEDLEACPLCKRIVSRKDRGNCSWLLNINNDSKCMKDLIDNSVSKITLNTLGFLQ</sequence>
<gene>
    <name evidence="1" type="ORF">CH362_13465</name>
</gene>
<comment type="caution">
    <text evidence="1">The sequence shown here is derived from an EMBL/GenBank/DDBJ whole genome shotgun (WGS) entry which is preliminary data.</text>
</comment>
<dbReference type="Proteomes" id="UP000231926">
    <property type="component" value="Unassembled WGS sequence"/>
</dbReference>
<evidence type="ECO:0000313" key="1">
    <source>
        <dbReference type="EMBL" id="PJZ48765.1"/>
    </source>
</evidence>
<keyword evidence="2" id="KW-1185">Reference proteome</keyword>
<accession>A0A2M9YB15</accession>
<organism evidence="1 2">
    <name type="scientific">Leptospira saintgironsiae</name>
    <dbReference type="NCBI Taxonomy" id="2023183"/>
    <lineage>
        <taxon>Bacteria</taxon>
        <taxon>Pseudomonadati</taxon>
        <taxon>Spirochaetota</taxon>
        <taxon>Spirochaetia</taxon>
        <taxon>Leptospirales</taxon>
        <taxon>Leptospiraceae</taxon>
        <taxon>Leptospira</taxon>
    </lineage>
</organism>
<dbReference type="RefSeq" id="WP_100710856.1">
    <property type="nucleotide sequence ID" value="NZ_NPDR01000005.1"/>
</dbReference>